<dbReference type="Gene3D" id="3.40.50.2300">
    <property type="match status" value="1"/>
</dbReference>
<name>A0AAD4P334_PERFH</name>
<feature type="domain" description="Response regulatory" evidence="5">
    <location>
        <begin position="17"/>
        <end position="135"/>
    </location>
</feature>
<evidence type="ECO:0000259" key="5">
    <source>
        <dbReference type="PROSITE" id="PS50110"/>
    </source>
</evidence>
<dbReference type="PROSITE" id="PS50110">
    <property type="entry name" value="RESPONSE_REGULATORY"/>
    <property type="match status" value="1"/>
</dbReference>
<gene>
    <name evidence="6" type="ORF">C2S53_018821</name>
</gene>
<sequence length="136" mass="15573">MEKGKSVIQHVDPCKMRILLCDNNAESCQEILALLRKFSYQVDAVWSATEVFETMDSRGASAHIILAEIDLLMEDDAYLLRHIMRDKRLQKIPVIILTRQDQVCVTMKGLRLGAAGYLVKPLQNEELSNLWMILQN</sequence>
<dbReference type="PANTHER" id="PTHR43874">
    <property type="entry name" value="TWO-COMPONENT RESPONSE REGULATOR"/>
    <property type="match status" value="1"/>
</dbReference>
<evidence type="ECO:0000256" key="4">
    <source>
        <dbReference type="PROSITE-ProRule" id="PRU00169"/>
    </source>
</evidence>
<dbReference type="Proteomes" id="UP001190926">
    <property type="component" value="Unassembled WGS sequence"/>
</dbReference>
<evidence type="ECO:0000313" key="6">
    <source>
        <dbReference type="EMBL" id="KAH6824381.1"/>
    </source>
</evidence>
<keyword evidence="1" id="KW-0902">Two-component regulatory system</keyword>
<dbReference type="SUPFAM" id="SSF52172">
    <property type="entry name" value="CheY-like"/>
    <property type="match status" value="1"/>
</dbReference>
<evidence type="ECO:0000256" key="1">
    <source>
        <dbReference type="ARBA" id="ARBA00023012"/>
    </source>
</evidence>
<keyword evidence="7" id="KW-1185">Reference proteome</keyword>
<keyword evidence="3" id="KW-0804">Transcription</keyword>
<keyword evidence="2" id="KW-0805">Transcription regulation</keyword>
<dbReference type="InterPro" id="IPR011006">
    <property type="entry name" value="CheY-like_superfamily"/>
</dbReference>
<protein>
    <submittedName>
        <fullName evidence="6">CCT motif -containing response regulator protein</fullName>
    </submittedName>
</protein>
<reference evidence="6 7" key="1">
    <citation type="journal article" date="2021" name="Nat. Commun.">
        <title>Incipient diploidization of the medicinal plant Perilla within 10,000 years.</title>
        <authorList>
            <person name="Zhang Y."/>
            <person name="Shen Q."/>
            <person name="Leng L."/>
            <person name="Zhang D."/>
            <person name="Chen S."/>
            <person name="Shi Y."/>
            <person name="Ning Z."/>
            <person name="Chen S."/>
        </authorList>
    </citation>
    <scope>NUCLEOTIDE SEQUENCE [LARGE SCALE GENOMIC DNA]</scope>
    <source>
        <strain evidence="7">cv. PC099</strain>
    </source>
</reference>
<dbReference type="GO" id="GO:0009736">
    <property type="term" value="P:cytokinin-activated signaling pathway"/>
    <property type="evidence" value="ECO:0007669"/>
    <property type="project" value="InterPro"/>
</dbReference>
<evidence type="ECO:0000256" key="3">
    <source>
        <dbReference type="ARBA" id="ARBA00023163"/>
    </source>
</evidence>
<dbReference type="Pfam" id="PF00072">
    <property type="entry name" value="Response_reg"/>
    <property type="match status" value="1"/>
</dbReference>
<dbReference type="SMART" id="SM00448">
    <property type="entry name" value="REC"/>
    <property type="match status" value="1"/>
</dbReference>
<comment type="caution">
    <text evidence="4">Lacks conserved residue(s) required for the propagation of feature annotation.</text>
</comment>
<dbReference type="InterPro" id="IPR045279">
    <property type="entry name" value="ARR-like"/>
</dbReference>
<dbReference type="GO" id="GO:0000160">
    <property type="term" value="P:phosphorelay signal transduction system"/>
    <property type="evidence" value="ECO:0007669"/>
    <property type="project" value="UniProtKB-KW"/>
</dbReference>
<accession>A0AAD4P334</accession>
<evidence type="ECO:0000256" key="2">
    <source>
        <dbReference type="ARBA" id="ARBA00023015"/>
    </source>
</evidence>
<proteinExistence type="predicted"/>
<dbReference type="EMBL" id="SDAM02000350">
    <property type="protein sequence ID" value="KAH6824381.1"/>
    <property type="molecule type" value="Genomic_DNA"/>
</dbReference>
<dbReference type="PANTHER" id="PTHR43874:SF1">
    <property type="entry name" value="TWO-COMPONENT RESPONSE REGULATOR-LIKE APRR1"/>
    <property type="match status" value="1"/>
</dbReference>
<organism evidence="6 7">
    <name type="scientific">Perilla frutescens var. hirtella</name>
    <name type="common">Perilla citriodora</name>
    <name type="synonym">Perilla setoyensis</name>
    <dbReference type="NCBI Taxonomy" id="608512"/>
    <lineage>
        <taxon>Eukaryota</taxon>
        <taxon>Viridiplantae</taxon>
        <taxon>Streptophyta</taxon>
        <taxon>Embryophyta</taxon>
        <taxon>Tracheophyta</taxon>
        <taxon>Spermatophyta</taxon>
        <taxon>Magnoliopsida</taxon>
        <taxon>eudicotyledons</taxon>
        <taxon>Gunneridae</taxon>
        <taxon>Pentapetalae</taxon>
        <taxon>asterids</taxon>
        <taxon>lamiids</taxon>
        <taxon>Lamiales</taxon>
        <taxon>Lamiaceae</taxon>
        <taxon>Nepetoideae</taxon>
        <taxon>Elsholtzieae</taxon>
        <taxon>Perilla</taxon>
    </lineage>
</organism>
<evidence type="ECO:0000313" key="7">
    <source>
        <dbReference type="Proteomes" id="UP001190926"/>
    </source>
</evidence>
<dbReference type="AlphaFoldDB" id="A0AAD4P334"/>
<dbReference type="InterPro" id="IPR001789">
    <property type="entry name" value="Sig_transdc_resp-reg_receiver"/>
</dbReference>
<comment type="caution">
    <text evidence="6">The sequence shown here is derived from an EMBL/GenBank/DDBJ whole genome shotgun (WGS) entry which is preliminary data.</text>
</comment>